<gene>
    <name evidence="1" type="ORF">GCM10011333_33610</name>
</gene>
<dbReference type="Pfam" id="PF04199">
    <property type="entry name" value="Cyclase"/>
    <property type="match status" value="1"/>
</dbReference>
<dbReference type="SUPFAM" id="SSF102198">
    <property type="entry name" value="Putative cyclase"/>
    <property type="match status" value="1"/>
</dbReference>
<dbReference type="Proteomes" id="UP000616114">
    <property type="component" value="Unassembled WGS sequence"/>
</dbReference>
<dbReference type="GO" id="GO:0004061">
    <property type="term" value="F:arylformamidase activity"/>
    <property type="evidence" value="ECO:0007669"/>
    <property type="project" value="InterPro"/>
</dbReference>
<dbReference type="PANTHER" id="PTHR31118">
    <property type="entry name" value="CYCLASE-LIKE PROTEIN 2"/>
    <property type="match status" value="1"/>
</dbReference>
<organism evidence="1 2">
    <name type="scientific">Sediminivirga luteola</name>
    <dbReference type="NCBI Taxonomy" id="1774748"/>
    <lineage>
        <taxon>Bacteria</taxon>
        <taxon>Bacillati</taxon>
        <taxon>Actinomycetota</taxon>
        <taxon>Actinomycetes</taxon>
        <taxon>Micrococcales</taxon>
        <taxon>Brevibacteriaceae</taxon>
        <taxon>Sediminivirga</taxon>
    </lineage>
</organism>
<reference evidence="1" key="1">
    <citation type="journal article" date="2014" name="Int. J. Syst. Evol. Microbiol.">
        <title>Complete genome sequence of Corynebacterium casei LMG S-19264T (=DSM 44701T), isolated from a smear-ripened cheese.</title>
        <authorList>
            <consortium name="US DOE Joint Genome Institute (JGI-PGF)"/>
            <person name="Walter F."/>
            <person name="Albersmeier A."/>
            <person name="Kalinowski J."/>
            <person name="Ruckert C."/>
        </authorList>
    </citation>
    <scope>NUCLEOTIDE SEQUENCE</scope>
    <source>
        <strain evidence="1">CGMCC 1.12785</strain>
    </source>
</reference>
<comment type="caution">
    <text evidence="1">The sequence shown here is derived from an EMBL/GenBank/DDBJ whole genome shotgun (WGS) entry which is preliminary data.</text>
</comment>
<accession>A0A8J2U172</accession>
<dbReference type="RefSeq" id="WP_188552026.1">
    <property type="nucleotide sequence ID" value="NZ_BMFY01000022.1"/>
</dbReference>
<dbReference type="Gene3D" id="3.50.30.50">
    <property type="entry name" value="Putative cyclase"/>
    <property type="match status" value="1"/>
</dbReference>
<dbReference type="EMBL" id="BMFY01000022">
    <property type="protein sequence ID" value="GGA28113.1"/>
    <property type="molecule type" value="Genomic_DNA"/>
</dbReference>
<dbReference type="GO" id="GO:0019441">
    <property type="term" value="P:L-tryptophan catabolic process to kynurenine"/>
    <property type="evidence" value="ECO:0007669"/>
    <property type="project" value="InterPro"/>
</dbReference>
<keyword evidence="2" id="KW-1185">Reference proteome</keyword>
<name>A0A8J2U172_9MICO</name>
<sequence length="219" mass="22958">MPNDTGAALRDLSWPIRSDLMVYPGDPAVSLRPALTLDDDGVAVSLLQCGSHTGTHVDAPSHTVPGGRTTSGIEPGELYGPALVLTVDAAPGEIVDAGRLLDRLPEKVPPMVFLGFGWDRWFGTAQALDHPALAPEAVRLLRARGMRVLGTDALSPDQTGGSQDDAGFPVHEEVLGGDGIIVENLRGLRDLGEGIHRIGVFPLPLADADGAPARVIAFD</sequence>
<proteinExistence type="predicted"/>
<reference evidence="1" key="2">
    <citation type="submission" date="2020-09" db="EMBL/GenBank/DDBJ databases">
        <authorList>
            <person name="Sun Q."/>
            <person name="Zhou Y."/>
        </authorList>
    </citation>
    <scope>NUCLEOTIDE SEQUENCE</scope>
    <source>
        <strain evidence="1">CGMCC 1.12785</strain>
    </source>
</reference>
<dbReference type="InterPro" id="IPR007325">
    <property type="entry name" value="KFase/CYL"/>
</dbReference>
<evidence type="ECO:0000313" key="2">
    <source>
        <dbReference type="Proteomes" id="UP000616114"/>
    </source>
</evidence>
<dbReference type="InterPro" id="IPR037175">
    <property type="entry name" value="KFase_sf"/>
</dbReference>
<protein>
    <submittedName>
        <fullName evidence="1">Cyclase</fullName>
    </submittedName>
</protein>
<evidence type="ECO:0000313" key="1">
    <source>
        <dbReference type="EMBL" id="GGA28113.1"/>
    </source>
</evidence>
<dbReference type="AlphaFoldDB" id="A0A8J2U172"/>
<dbReference type="PANTHER" id="PTHR31118:SF12">
    <property type="entry name" value="CYCLASE-LIKE PROTEIN 2"/>
    <property type="match status" value="1"/>
</dbReference>